<dbReference type="PRINTS" id="PR00756">
    <property type="entry name" value="ALADIPTASE"/>
</dbReference>
<evidence type="ECO:0000313" key="26">
    <source>
        <dbReference type="Proteomes" id="UP000789524"/>
    </source>
</evidence>
<keyword evidence="14" id="KW-0472">Membrane</keyword>
<evidence type="ECO:0000256" key="18">
    <source>
        <dbReference type="PIRSR" id="PIRSR634016-1"/>
    </source>
</evidence>
<dbReference type="FunFam" id="1.25.50.20:FF:000001">
    <property type="entry name" value="Aminopeptidase"/>
    <property type="match status" value="1"/>
</dbReference>
<accession>A0A8J2QEF1</accession>
<dbReference type="GO" id="GO:0008270">
    <property type="term" value="F:zinc ion binding"/>
    <property type="evidence" value="ECO:0007669"/>
    <property type="project" value="InterPro"/>
</dbReference>
<dbReference type="SUPFAM" id="SSF63737">
    <property type="entry name" value="Leukotriene A4 hydrolase N-terminal domain"/>
    <property type="match status" value="3"/>
</dbReference>
<keyword evidence="11" id="KW-0378">Hydrolase</keyword>
<evidence type="ECO:0000259" key="24">
    <source>
        <dbReference type="Pfam" id="PF17900"/>
    </source>
</evidence>
<dbReference type="Gene3D" id="2.60.40.1910">
    <property type="match status" value="3"/>
</dbReference>
<keyword evidence="12 19" id="KW-0862">Zinc</keyword>
<dbReference type="GO" id="GO:0098552">
    <property type="term" value="C:side of membrane"/>
    <property type="evidence" value="ECO:0007669"/>
    <property type="project" value="UniProtKB-KW"/>
</dbReference>
<feature type="domain" description="ERAP1-like C-terminal" evidence="23">
    <location>
        <begin position="572"/>
        <end position="879"/>
    </location>
</feature>
<keyword evidence="9 19" id="KW-0479">Metal-binding</keyword>
<name>A0A8J2QEF1_9NEOP</name>
<dbReference type="Gene3D" id="1.25.50.20">
    <property type="match status" value="3"/>
</dbReference>
<evidence type="ECO:0000256" key="3">
    <source>
        <dbReference type="ARBA" id="ARBA00010136"/>
    </source>
</evidence>
<evidence type="ECO:0000256" key="15">
    <source>
        <dbReference type="ARBA" id="ARBA00023157"/>
    </source>
</evidence>
<dbReference type="InterPro" id="IPR027268">
    <property type="entry name" value="Peptidase_M4/M1_CTD_sf"/>
</dbReference>
<dbReference type="Pfam" id="PF17900">
    <property type="entry name" value="Peptidase_M1_N"/>
    <property type="match status" value="3"/>
</dbReference>
<comment type="similarity">
    <text evidence="3">Belongs to the peptidase M1 family.</text>
</comment>
<comment type="caution">
    <text evidence="25">The sequence shown here is derived from an EMBL/GenBank/DDBJ whole genome shotgun (WGS) entry which is preliminary data.</text>
</comment>
<feature type="domain" description="Aminopeptidase N-like N-terminal" evidence="24">
    <location>
        <begin position="901"/>
        <end position="1048"/>
    </location>
</feature>
<evidence type="ECO:0000256" key="5">
    <source>
        <dbReference type="ARBA" id="ARBA00015611"/>
    </source>
</evidence>
<sequence>MFTLIFISLLAVVSSIPLNSENVISSIRDEDYILPGTVIPSFYDVSLILDPRNNETFSGNVSITLRPLVATDEIVLQADKTRIQRIQLFANANQSLDILSRHTLATDDTHFLKVYSNGVLNVNQSYILRIEYIAELSTDMFGVYRSSYVDQSGNLVNLIASQLQPTYSRRAFPCFDEPRYKAIFRTTIYSPPQFTVVRTNMPERTDLSKPQLLGYNKYEFQDTPVMSTYLIAYLVSNFDYVSNTGNMTFSKPLRIYARPGSRNSSEFALDFGEKNMVALENYIELPYDLPKMDKAAIPDFSAGAMENWGLVLYREVALLVRDGITTTSALQNVGRIICHENMHMWFGNEVSPLNWTYTWLNEGFANFFENYGTDMVLPQWRMMDQYVLLVQGVLQDDAVLTVNPMTYPVYTPSQVIGTFNAVAYQKSGSVIRMLQHILTPEIFRRGLVNYIRNHARQAVSPPNLYQSLQQVADASNIRLPASIANIMQRWTTQGGFPVLMVRRQAPTANSLSISQQRFLTDPSLSSSNRWHVPINWVLSTNPNFSDTSPQAWVPPSSPALAVDIPGLSNASWFIINKQQTGYYRVNYEDENWAALADVLARSHNVIHLLNRAQILDDVFNLARNGRTNYRHALEVSRYLINETDYIPWGAANAAFNYLDIVLSATPVYELFQRHILRLSEPLFDQLGFEPKQNDEHVTPFHRNIILNVNCRFGNERCLNKSRELLMRFKENPSKYHLNILKRFIGQRIHPDLQQTIYCSALREGDADTFNFLWEQFRASQESSEQAILLNSLGCTSNETLRSFYMNQVISPNSEVREQDRHTILVSVINSSPAGMEAALDFVIENFAAIKPRVAGLSGTRNILTAFARRLTSRNHAAKASREPDIRNSNVRPGQTVRSYAVAITRNGNNFNGVATIDLDLTEQTRENDIRFNILDMTIQSVRVGVLTDANAEDANYNINNNNLVIKPRQSGTRFVVIVQYTGELRRDGNGLYLGQYDDSDYVAMNLHPMNARRVFPCMDEPSLRSRITFTFNNMGYETMVSNSLLQAESQTAFRALETPSHVWGMVAHNLVSISVPVPNVVIYGRQGIGNQDAQAAAAINYYFNAFNEWTQSSYFQIVNEQDNRLHIMAVPDINREWYALSTICIWEPYIFMTTNHAVKQRKTALVTIAEAMSRHWFGYVVYPENWRHQWVITGLGSYVAYDIVKEFQTSANEEENVNMLDINTIFTTDIIQESLLQDAYSIYDPLLVGNSIFQNNAVRFHLNSLLKYKAPAIIRMLSGVLGGEMDLIKNITRALIPANVFSGNNILNNANEFITNWIDKTGYPMIRVVQRPGGVQVTQEHFSFTTSSRPSNFRIPLTYTTRIDPNFNNLFPSEMMDLVSVVTTDLGEDDWIIFNIQGQGYYRVNYDDVLWQRIINALGDEEQREKIHPLNRAAILDDALNLARAGKLDYNIAFDIVLTMELETDYGVWKSFVRNMDFIRKRLMTFANDNGRDSQAYARLLEKLIISVEDKLGFKPQNSDTAMESLTRALVMEHACVSGYEPCIAEAVDMFFDPNNDGEVNPEIPLEIRPVVYCTMAREGNEEVIAALRRRLGQETSRYERLVILESLACSEDGAFIDGLLAETVAANSPYVIEERFKIFVAVASSSFGNANRALNFLRQRTNDIRNMYGGGEKLDQLILIMAENAVNQQIGDDFTTWVNSQPAINNLEDSSMVAVKARSLIAENTKLEELSGITIKNDSAEALLLEYLRPGQTVEDYAVTVTRNGNNFVGHAVIHVKLTIETMEIPIVFNMEDLEIHNVLVGVLTTANAVEADYNYDNGILEVFPPQPATTYTVIVEYSGSFRNDGTGLHLGKYEDRDYISMNLYPTHSKKVFPCMDDPSMMAETVFTFNNMGYNNLVSNTKLINNDETTFTSFNGPNHLWGLLAHNFNNIINIPLHNIHLYARQDLSSNQESQAVVAINNYYTALNEWTGKPYFEILSNQNGRMDIVAIPDISRDWYALSTIHIWEPYILMYPNHAVKQRQIAFVQIAESMARQWFGFVRFPENWRHQWVLSGLSSYAAYDIAKEFQTNPEDISMIDMNTIFTMNVIRESLLIDAYSNSLPLKPDEDIYDENIIRMNINGLSKIKAPAILRMLRLIVADDALDIVKDAARALMTSRSVQTLNTQNFYDALRSIFNGNDLVPDVNDFVRTWVTNEGYPVVNVILRSNRITFTQERFSLSSRTNVVYPIPISFTTSLNPNFNAIYPTLLLEEGETIFNNLGNEDWIILNVQGQGFYRVNYEDVLWQRLIETLDNPESRNTIHPLNRAVLIDDALNLARAGSVAYDVAFRLVSTMAHETEYAVWKAFVRNVDFLLKYLMVYVDENERENNIYQRMLQRTIHAFEEEVGFTPNSLDVEPAMKSLTRGLVMEHACRSGYGPCVAATLDWFYDPNEENVVNPNIPPELRPAIYCTMIREGNENDRAALLNRLDIERSSYERLVILESLACSQDEGFILELLDDTVKENSPYVTAERSKIFLAVASSSSQNADIAVSYIISNTNAIRNSYGGPEKLEEVILGLRDNLVSRSIVNKFDNWVSSLDSISNLQDSDILARMIRDQARENLLWYNQNIEEIYNWIDENDAPTLFMSVTLLCMSTIVALLNM</sequence>
<feature type="active site" description="Proton acceptor" evidence="18">
    <location>
        <position position="340"/>
    </location>
</feature>
<evidence type="ECO:0000259" key="22">
    <source>
        <dbReference type="Pfam" id="PF01433"/>
    </source>
</evidence>
<keyword evidence="8" id="KW-0645">Protease</keyword>
<evidence type="ECO:0000256" key="1">
    <source>
        <dbReference type="ARBA" id="ARBA00000098"/>
    </source>
</evidence>
<dbReference type="GO" id="GO:0016285">
    <property type="term" value="F:alanyl aminopeptidase activity"/>
    <property type="evidence" value="ECO:0007669"/>
    <property type="project" value="UniProtKB-EC"/>
</dbReference>
<evidence type="ECO:0000256" key="7">
    <source>
        <dbReference type="ARBA" id="ARBA00022622"/>
    </source>
</evidence>
<organism evidence="25 26">
    <name type="scientific">Danaus chrysippus</name>
    <name type="common">African queen</name>
    <dbReference type="NCBI Taxonomy" id="151541"/>
    <lineage>
        <taxon>Eukaryota</taxon>
        <taxon>Metazoa</taxon>
        <taxon>Ecdysozoa</taxon>
        <taxon>Arthropoda</taxon>
        <taxon>Hexapoda</taxon>
        <taxon>Insecta</taxon>
        <taxon>Pterygota</taxon>
        <taxon>Neoptera</taxon>
        <taxon>Endopterygota</taxon>
        <taxon>Lepidoptera</taxon>
        <taxon>Glossata</taxon>
        <taxon>Ditrysia</taxon>
        <taxon>Papilionoidea</taxon>
        <taxon>Nymphalidae</taxon>
        <taxon>Danainae</taxon>
        <taxon>Danaini</taxon>
        <taxon>Danaina</taxon>
        <taxon>Danaus</taxon>
        <taxon>Anosia</taxon>
    </lineage>
</organism>
<evidence type="ECO:0000256" key="9">
    <source>
        <dbReference type="ARBA" id="ARBA00022723"/>
    </source>
</evidence>
<dbReference type="InterPro" id="IPR024571">
    <property type="entry name" value="ERAP1-like_C_dom"/>
</dbReference>
<feature type="domain" description="ERAP1-like C-terminal" evidence="23">
    <location>
        <begin position="1391"/>
        <end position="1702"/>
    </location>
</feature>
<dbReference type="InterPro" id="IPR045357">
    <property type="entry name" value="Aminopeptidase_N-like_N"/>
</dbReference>
<dbReference type="OrthoDB" id="10031169at2759"/>
<feature type="binding site" evidence="19">
    <location>
        <position position="343"/>
    </location>
    <ligand>
        <name>Zn(2+)</name>
        <dbReference type="ChEBI" id="CHEBI:29105"/>
        <note>catalytic</note>
    </ligand>
</feature>
<dbReference type="PANTHER" id="PTHR11533">
    <property type="entry name" value="PROTEASE M1 ZINC METALLOPROTEASE"/>
    <property type="match status" value="1"/>
</dbReference>
<dbReference type="FunFam" id="1.10.390.10:FF:000019">
    <property type="entry name" value="Aminopeptidase"/>
    <property type="match status" value="1"/>
</dbReference>
<dbReference type="Gene3D" id="1.10.390.10">
    <property type="entry name" value="Neutral Protease Domain 2"/>
    <property type="match status" value="3"/>
</dbReference>
<proteinExistence type="inferred from homology"/>
<protein>
    <recommendedName>
        <fullName evidence="5">Aminopeptidase N</fullName>
        <ecNumber evidence="4">3.4.11.2</ecNumber>
    </recommendedName>
</protein>
<dbReference type="GO" id="GO:0005737">
    <property type="term" value="C:cytoplasm"/>
    <property type="evidence" value="ECO:0007669"/>
    <property type="project" value="TreeGrafter"/>
</dbReference>
<evidence type="ECO:0000256" key="2">
    <source>
        <dbReference type="ARBA" id="ARBA00004609"/>
    </source>
</evidence>
<feature type="domain" description="ERAP1-like C-terminal" evidence="23">
    <location>
        <begin position="2265"/>
        <end position="2579"/>
    </location>
</feature>
<evidence type="ECO:0000256" key="12">
    <source>
        <dbReference type="ARBA" id="ARBA00022833"/>
    </source>
</evidence>
<feature type="domain" description="Peptidase M1 membrane alanine aminopeptidase" evidence="22">
    <location>
        <begin position="1985"/>
        <end position="2192"/>
    </location>
</feature>
<evidence type="ECO:0000256" key="6">
    <source>
        <dbReference type="ARBA" id="ARBA00022475"/>
    </source>
</evidence>
<dbReference type="FunFam" id="2.60.40.1910:FF:000008">
    <property type="entry name" value="Aminopeptidase"/>
    <property type="match status" value="1"/>
</dbReference>
<feature type="signal peptide" evidence="21">
    <location>
        <begin position="1"/>
        <end position="15"/>
    </location>
</feature>
<dbReference type="Gene3D" id="2.60.40.1730">
    <property type="entry name" value="tricorn interacting facor f3 domain"/>
    <property type="match status" value="3"/>
</dbReference>
<feature type="binding site" evidence="19">
    <location>
        <position position="339"/>
    </location>
    <ligand>
        <name>Zn(2+)</name>
        <dbReference type="ChEBI" id="CHEBI:29105"/>
        <note>catalytic</note>
    </ligand>
</feature>
<dbReference type="GO" id="GO:0070006">
    <property type="term" value="F:metalloaminopeptidase activity"/>
    <property type="evidence" value="ECO:0007669"/>
    <property type="project" value="TreeGrafter"/>
</dbReference>
<reference evidence="25" key="1">
    <citation type="submission" date="2021-09" db="EMBL/GenBank/DDBJ databases">
        <authorList>
            <person name="Martin H S."/>
        </authorList>
    </citation>
    <scope>NUCLEOTIDE SEQUENCE</scope>
</reference>
<keyword evidence="16" id="KW-0325">Glycoprotein</keyword>
<dbReference type="CDD" id="cd09601">
    <property type="entry name" value="M1_APN-Q_like"/>
    <property type="match status" value="1"/>
</dbReference>
<keyword evidence="6" id="KW-1003">Cell membrane</keyword>
<feature type="domain" description="Aminopeptidase N-like N-terminal" evidence="24">
    <location>
        <begin position="1758"/>
        <end position="1910"/>
    </location>
</feature>
<dbReference type="SUPFAM" id="SSF55486">
    <property type="entry name" value="Metalloproteases ('zincins'), catalytic domain"/>
    <property type="match status" value="3"/>
</dbReference>
<evidence type="ECO:0000256" key="14">
    <source>
        <dbReference type="ARBA" id="ARBA00023136"/>
    </source>
</evidence>
<dbReference type="InterPro" id="IPR050344">
    <property type="entry name" value="Peptidase_M1_aminopeptidases"/>
</dbReference>
<dbReference type="Pfam" id="PF11838">
    <property type="entry name" value="ERAP1_C"/>
    <property type="match status" value="3"/>
</dbReference>
<evidence type="ECO:0000256" key="8">
    <source>
        <dbReference type="ARBA" id="ARBA00022670"/>
    </source>
</evidence>
<dbReference type="GO" id="GO:0005615">
    <property type="term" value="C:extracellular space"/>
    <property type="evidence" value="ECO:0007669"/>
    <property type="project" value="TreeGrafter"/>
</dbReference>
<evidence type="ECO:0000313" key="25">
    <source>
        <dbReference type="EMBL" id="CAG9559622.1"/>
    </source>
</evidence>
<evidence type="ECO:0000256" key="16">
    <source>
        <dbReference type="ARBA" id="ARBA00023180"/>
    </source>
</evidence>
<comment type="catalytic activity">
    <reaction evidence="1">
        <text>Release of an N-terminal amino acid, Xaa-|-Yaa- from a peptide, amide or arylamide. Xaa is preferably Ala, but may be most amino acids including Pro (slow action). When a terminal hydrophobic residue is followed by a prolyl residue, the two may be released as an intact Xaa-Pro dipeptide.</text>
        <dbReference type="EC" id="3.4.11.2"/>
    </reaction>
</comment>
<keyword evidence="26" id="KW-1185">Reference proteome</keyword>
<feature type="domain" description="Peptidase M1 membrane alanine aminopeptidase" evidence="22">
    <location>
        <begin position="267"/>
        <end position="490"/>
    </location>
</feature>
<gene>
    <name evidence="25" type="ORF">DCHRY22_LOCUS1447</name>
</gene>
<dbReference type="GO" id="GO:0043171">
    <property type="term" value="P:peptide catabolic process"/>
    <property type="evidence" value="ECO:0007669"/>
    <property type="project" value="TreeGrafter"/>
</dbReference>
<dbReference type="InterPro" id="IPR042097">
    <property type="entry name" value="Aminopeptidase_N-like_N_sf"/>
</dbReference>
<dbReference type="GO" id="GO:0006508">
    <property type="term" value="P:proteolysis"/>
    <property type="evidence" value="ECO:0007669"/>
    <property type="project" value="UniProtKB-KW"/>
</dbReference>
<dbReference type="InterPro" id="IPR034016">
    <property type="entry name" value="M1_APN-typ"/>
</dbReference>
<feature type="chain" id="PRO_5035162012" description="Aminopeptidase N" evidence="21">
    <location>
        <begin position="16"/>
        <end position="2642"/>
    </location>
</feature>
<comment type="cofactor">
    <cofactor evidence="19">
        <name>Zn(2+)</name>
        <dbReference type="ChEBI" id="CHEBI:29105"/>
    </cofactor>
    <text evidence="19">Binds 1 zinc ion per subunit.</text>
</comment>
<evidence type="ECO:0000256" key="17">
    <source>
        <dbReference type="ARBA" id="ARBA00023288"/>
    </source>
</evidence>
<keyword evidence="13" id="KW-0482">Metalloprotease</keyword>
<evidence type="ECO:0000256" key="20">
    <source>
        <dbReference type="PIRSR" id="PIRSR634016-4"/>
    </source>
</evidence>
<evidence type="ECO:0000256" key="10">
    <source>
        <dbReference type="ARBA" id="ARBA00022729"/>
    </source>
</evidence>
<dbReference type="Proteomes" id="UP000789524">
    <property type="component" value="Unassembled WGS sequence"/>
</dbReference>
<dbReference type="Pfam" id="PF01433">
    <property type="entry name" value="Peptidase_M1"/>
    <property type="match status" value="2"/>
</dbReference>
<dbReference type="GO" id="GO:0042277">
    <property type="term" value="F:peptide binding"/>
    <property type="evidence" value="ECO:0007669"/>
    <property type="project" value="TreeGrafter"/>
</dbReference>
<evidence type="ECO:0000256" key="13">
    <source>
        <dbReference type="ARBA" id="ARBA00023049"/>
    </source>
</evidence>
<feature type="binding site" evidence="19">
    <location>
        <position position="362"/>
    </location>
    <ligand>
        <name>Zn(2+)</name>
        <dbReference type="ChEBI" id="CHEBI:29105"/>
        <note>catalytic</note>
    </ligand>
</feature>
<feature type="domain" description="Aminopeptidase N-like N-terminal" evidence="24">
    <location>
        <begin position="40"/>
        <end position="230"/>
    </location>
</feature>
<dbReference type="PANTHER" id="PTHR11533:SF290">
    <property type="entry name" value="AMINOPEPTIDASE"/>
    <property type="match status" value="1"/>
</dbReference>
<evidence type="ECO:0000256" key="21">
    <source>
        <dbReference type="SAM" id="SignalP"/>
    </source>
</evidence>
<keyword evidence="10 21" id="KW-0732">Signal</keyword>
<evidence type="ECO:0000256" key="11">
    <source>
        <dbReference type="ARBA" id="ARBA00022801"/>
    </source>
</evidence>
<keyword evidence="15" id="KW-1015">Disulfide bond</keyword>
<dbReference type="InterPro" id="IPR001930">
    <property type="entry name" value="Peptidase_M1"/>
</dbReference>
<feature type="site" description="Transition state stabilizer" evidence="20">
    <location>
        <position position="424"/>
    </location>
</feature>
<dbReference type="InterPro" id="IPR014782">
    <property type="entry name" value="Peptidase_M1_dom"/>
</dbReference>
<dbReference type="EC" id="3.4.11.2" evidence="4"/>
<keyword evidence="17" id="KW-0449">Lipoprotein</keyword>
<dbReference type="GO" id="GO:0005886">
    <property type="term" value="C:plasma membrane"/>
    <property type="evidence" value="ECO:0007669"/>
    <property type="project" value="UniProtKB-SubCell"/>
</dbReference>
<evidence type="ECO:0000259" key="23">
    <source>
        <dbReference type="Pfam" id="PF11838"/>
    </source>
</evidence>
<keyword evidence="7" id="KW-0336">GPI-anchor</keyword>
<comment type="subcellular location">
    <subcellularLocation>
        <location evidence="2">Cell membrane</location>
        <topology evidence="2">Lipid-anchor</topology>
        <topology evidence="2">GPI-anchor</topology>
    </subcellularLocation>
</comment>
<evidence type="ECO:0000256" key="4">
    <source>
        <dbReference type="ARBA" id="ARBA00012564"/>
    </source>
</evidence>
<dbReference type="EMBL" id="CAKASE010000044">
    <property type="protein sequence ID" value="CAG9559622.1"/>
    <property type="molecule type" value="Genomic_DNA"/>
</dbReference>
<evidence type="ECO:0000256" key="19">
    <source>
        <dbReference type="PIRSR" id="PIRSR634016-3"/>
    </source>
</evidence>